<dbReference type="RefSeq" id="WP_018064991.1">
    <property type="nucleotide sequence ID" value="NZ_AQWH01000010.1"/>
</dbReference>
<evidence type="ECO:0000313" key="3">
    <source>
        <dbReference type="Proteomes" id="UP000191135"/>
    </source>
</evidence>
<keyword evidence="1" id="KW-0732">Signal</keyword>
<evidence type="ECO:0000256" key="1">
    <source>
        <dbReference type="SAM" id="SignalP"/>
    </source>
</evidence>
<name>A0A1U9YZ73_9HYPH</name>
<dbReference type="EMBL" id="CP020330">
    <property type="protein sequence ID" value="AQZ50737.1"/>
    <property type="molecule type" value="Genomic_DNA"/>
</dbReference>
<proteinExistence type="predicted"/>
<dbReference type="Pfam" id="PF06059">
    <property type="entry name" value="DUF930"/>
    <property type="match status" value="1"/>
</dbReference>
<accession>A0A1U9YZ73</accession>
<dbReference type="Proteomes" id="UP000191135">
    <property type="component" value="Chromosome"/>
</dbReference>
<evidence type="ECO:0008006" key="4">
    <source>
        <dbReference type="Google" id="ProtNLM"/>
    </source>
</evidence>
<gene>
    <name evidence="2" type="ORF">Mame_01375</name>
</gene>
<feature type="signal peptide" evidence="1">
    <location>
        <begin position="1"/>
        <end position="20"/>
    </location>
</feature>
<dbReference type="eggNOG" id="ENOG5030KDK">
    <property type="taxonomic scope" value="Bacteria"/>
</dbReference>
<keyword evidence="3" id="KW-1185">Reference proteome</keyword>
<dbReference type="KEGG" id="mmed:Mame_01375"/>
<dbReference type="AlphaFoldDB" id="A0A1U9YZ73"/>
<reference evidence="2 3" key="1">
    <citation type="submission" date="2017-03" db="EMBL/GenBank/DDBJ databases">
        <title>Foreign affairs: Plasmid Transfer between Roseobacters and Rhizobia.</title>
        <authorList>
            <person name="Bartling P."/>
            <person name="Bunk B."/>
            <person name="Overmann J."/>
            <person name="Brinkmann H."/>
            <person name="Petersen J."/>
        </authorList>
    </citation>
    <scope>NUCLEOTIDE SEQUENCE [LARGE SCALE GENOMIC DNA]</scope>
    <source>
        <strain evidence="2 3">MACL11</strain>
    </source>
</reference>
<feature type="chain" id="PRO_5010738438" description="DUF930 domain-containing protein" evidence="1">
    <location>
        <begin position="21"/>
        <end position="129"/>
    </location>
</feature>
<evidence type="ECO:0000313" key="2">
    <source>
        <dbReference type="EMBL" id="AQZ50737.1"/>
    </source>
</evidence>
<organism evidence="2 3">
    <name type="scientific">Martelella mediterranea DSM 17316</name>
    <dbReference type="NCBI Taxonomy" id="1122214"/>
    <lineage>
        <taxon>Bacteria</taxon>
        <taxon>Pseudomonadati</taxon>
        <taxon>Pseudomonadota</taxon>
        <taxon>Alphaproteobacteria</taxon>
        <taxon>Hyphomicrobiales</taxon>
        <taxon>Aurantimonadaceae</taxon>
        <taxon>Martelella</taxon>
    </lineage>
</organism>
<protein>
    <recommendedName>
        <fullName evidence="4">DUF930 domain-containing protein</fullName>
    </recommendedName>
</protein>
<dbReference type="STRING" id="1122214.Mame_01375"/>
<sequence length="129" mass="14442" precursor="true">MTKAFLALLTLTLVATPALAISQRIENELDRLDPEEKLEQRCDVEALSRIDAARKDMTPDKVIAYTFAPTKVNGTTIDAPGAAVRSHGHWYKLSYHCATASDELAVKSFSFKLGEEIPRSAWERLYLYP</sequence>
<dbReference type="InterPro" id="IPR009273">
    <property type="entry name" value="DUF930"/>
</dbReference>